<name>A0A6N2LDS9_SALVM</name>
<sequence>MHYTPHVDLAFNSVEHIIEMLKGLVAPYMHANGARYVLPWQMSFWGATRQSSSSGCIASIWIK</sequence>
<dbReference type="InterPro" id="IPR016174">
    <property type="entry name" value="Di-haem_cyt_TM"/>
</dbReference>
<organism evidence="1">
    <name type="scientific">Salix viminalis</name>
    <name type="common">Common osier</name>
    <name type="synonym">Basket willow</name>
    <dbReference type="NCBI Taxonomy" id="40686"/>
    <lineage>
        <taxon>Eukaryota</taxon>
        <taxon>Viridiplantae</taxon>
        <taxon>Streptophyta</taxon>
        <taxon>Embryophyta</taxon>
        <taxon>Tracheophyta</taxon>
        <taxon>Spermatophyta</taxon>
        <taxon>Magnoliopsida</taxon>
        <taxon>eudicotyledons</taxon>
        <taxon>Gunneridae</taxon>
        <taxon>Pentapetalae</taxon>
        <taxon>rosids</taxon>
        <taxon>fabids</taxon>
        <taxon>Malpighiales</taxon>
        <taxon>Salicaceae</taxon>
        <taxon>Saliceae</taxon>
        <taxon>Salix</taxon>
    </lineage>
</organism>
<dbReference type="EMBL" id="CAADRP010001467">
    <property type="protein sequence ID" value="VFU39086.1"/>
    <property type="molecule type" value="Genomic_DNA"/>
</dbReference>
<dbReference type="SUPFAM" id="SSF81342">
    <property type="entry name" value="Transmembrane di-heme cytochromes"/>
    <property type="match status" value="1"/>
</dbReference>
<proteinExistence type="predicted"/>
<accession>A0A6N2LDS9</accession>
<dbReference type="AlphaFoldDB" id="A0A6N2LDS9"/>
<protein>
    <submittedName>
        <fullName evidence="1">Uncharacterized protein</fullName>
    </submittedName>
</protein>
<dbReference type="GO" id="GO:0022904">
    <property type="term" value="P:respiratory electron transport chain"/>
    <property type="evidence" value="ECO:0007669"/>
    <property type="project" value="InterPro"/>
</dbReference>
<reference evidence="1" key="1">
    <citation type="submission" date="2019-03" db="EMBL/GenBank/DDBJ databases">
        <authorList>
            <person name="Mank J."/>
            <person name="Almeida P."/>
        </authorList>
    </citation>
    <scope>NUCLEOTIDE SEQUENCE</scope>
    <source>
        <strain evidence="1">78183</strain>
    </source>
</reference>
<gene>
    <name evidence="1" type="ORF">SVIM_LOCUS215193</name>
</gene>
<dbReference type="GO" id="GO:0016020">
    <property type="term" value="C:membrane"/>
    <property type="evidence" value="ECO:0007669"/>
    <property type="project" value="InterPro"/>
</dbReference>
<evidence type="ECO:0000313" key="1">
    <source>
        <dbReference type="EMBL" id="VFU39086.1"/>
    </source>
</evidence>